<comment type="caution">
    <text evidence="1">The sequence shown here is derived from an EMBL/GenBank/DDBJ whole genome shotgun (WGS) entry which is preliminary data.</text>
</comment>
<sequence>MFAKASPQVFPSGVAGFSAWSRAVAAHPGENFSIQVKRVKLLLRLLLFQRHHRKVEAIFARPSLFQIMAANPRIVEKPYRDYLFTGTGLAERVRMIEESYRFVEESFPPSWIRSIFVERDFTLATLDLPGTAPLAVRLHYQDRFEKEGELTLALYDTERRLYSATFSLLAGSRRRSAIVGCLIGPETTGSSSEQDLDAIRQLTKSLHGLRPQNLVFFLLQSLCRHLGVEDLRGVSCRTHVYGGSAKKRDRIKFDYDRFWEEIGGEPAQQAGLFTLPIQHARRPIADIRSNKRAAYQRRYALLDDLDRQVRQALHLPMVPARPDEQPLVKGACAAA</sequence>
<accession>A0A8J7IR22</accession>
<protein>
    <submittedName>
        <fullName evidence="1">DUF535 domain-containing protein</fullName>
    </submittedName>
</protein>
<organism evidence="1 2">
    <name type="scientific">Geomesophilobacter sediminis</name>
    <dbReference type="NCBI Taxonomy" id="2798584"/>
    <lineage>
        <taxon>Bacteria</taxon>
        <taxon>Pseudomonadati</taxon>
        <taxon>Thermodesulfobacteriota</taxon>
        <taxon>Desulfuromonadia</taxon>
        <taxon>Geobacterales</taxon>
        <taxon>Geobacteraceae</taxon>
        <taxon>Geomesophilobacter</taxon>
    </lineage>
</organism>
<reference evidence="1" key="1">
    <citation type="submission" date="2020-12" db="EMBL/GenBank/DDBJ databases">
        <title>Geomonas sp. Red875, isolated from river sediment.</title>
        <authorList>
            <person name="Xu Z."/>
            <person name="Zhang Z."/>
            <person name="Masuda Y."/>
            <person name="Itoh H."/>
            <person name="Senoo K."/>
        </authorList>
    </citation>
    <scope>NUCLEOTIDE SEQUENCE</scope>
    <source>
        <strain evidence="1">Red875</strain>
    </source>
</reference>
<dbReference type="EMBL" id="JAEMHM010000014">
    <property type="protein sequence ID" value="MBJ6726468.1"/>
    <property type="molecule type" value="Genomic_DNA"/>
</dbReference>
<gene>
    <name evidence="1" type="ORF">JFN93_17290</name>
</gene>
<dbReference type="AlphaFoldDB" id="A0A8J7IR22"/>
<dbReference type="RefSeq" id="WP_199385383.1">
    <property type="nucleotide sequence ID" value="NZ_JAEMHM010000014.1"/>
</dbReference>
<dbReference type="InterPro" id="IPR007488">
    <property type="entry name" value="DUF535"/>
</dbReference>
<dbReference type="Pfam" id="PF04393">
    <property type="entry name" value="DUF535"/>
    <property type="match status" value="1"/>
</dbReference>
<name>A0A8J7IR22_9BACT</name>
<dbReference type="Proteomes" id="UP000636888">
    <property type="component" value="Unassembled WGS sequence"/>
</dbReference>
<dbReference type="PANTHER" id="PTHR38785:SF1">
    <property type="entry name" value="HOMOLOG OF VIRK"/>
    <property type="match status" value="1"/>
</dbReference>
<keyword evidence="2" id="KW-1185">Reference proteome</keyword>
<proteinExistence type="predicted"/>
<dbReference type="GO" id="GO:0006974">
    <property type="term" value="P:DNA damage response"/>
    <property type="evidence" value="ECO:0007669"/>
    <property type="project" value="TreeGrafter"/>
</dbReference>
<evidence type="ECO:0000313" key="2">
    <source>
        <dbReference type="Proteomes" id="UP000636888"/>
    </source>
</evidence>
<evidence type="ECO:0000313" key="1">
    <source>
        <dbReference type="EMBL" id="MBJ6726468.1"/>
    </source>
</evidence>
<dbReference type="PANTHER" id="PTHR38785">
    <property type="entry name" value="HOMOLOG OF VIRK"/>
    <property type="match status" value="1"/>
</dbReference>